<sequence length="521" mass="58605">MRTIFALCCLLALLTCHSPAPAPSTQNDYQEAAPPNIVVILADDLGYSDLGCYGGEIATPTLDRLAARGLKFRHFYNAARCCPTRASLLTGQYPHTAGMGKMVSSIDSEPPPGPYQGYLSDSIPTLAEALRVQGYRTYMAGKWHVGEKPEHWPLRRGFDRYFGLISGASSYYTIRQDQDRHRQMVLDSLPWAPPSTGFYATDAYSDYANEVLQDHVAEFADQPFFLYLAYTAPHWPLHAPEETVEQYRGRYAAGWDSLRHERHARQRQLGLTDDRYLLPPLDEDVPDWSAADPALQWERRMEVYAAMVQRMDEGIGRLVRQLETTGQLDNTLILFLSDNGGSAEDISGRNLHRDTAAIGQPGSYVAYRKPWSQLSNVPYRKYKQWTDEGGIATPLIAHWPAGLPSRSDWIDAYAHVIDLLPTCVTAAGGDAGAMQLPGINIFSVLNEQSQHQDRPLYWEHYGRAAIRVGRYKLSRVAPDTDWRLFDLHTDPTELRDIATVQPQRVEEMANLYAAWAKKVGV</sequence>
<comment type="caution">
    <text evidence="7">The sequence shown here is derived from an EMBL/GenBank/DDBJ whole genome shotgun (WGS) entry which is preliminary data.</text>
</comment>
<dbReference type="PANTHER" id="PTHR42693:SF53">
    <property type="entry name" value="ENDO-4-O-SULFATASE"/>
    <property type="match status" value="1"/>
</dbReference>
<organism evidence="7 8">
    <name type="scientific">Neolewinella litorea</name>
    <dbReference type="NCBI Taxonomy" id="2562452"/>
    <lineage>
        <taxon>Bacteria</taxon>
        <taxon>Pseudomonadati</taxon>
        <taxon>Bacteroidota</taxon>
        <taxon>Saprospiria</taxon>
        <taxon>Saprospirales</taxon>
        <taxon>Lewinellaceae</taxon>
        <taxon>Neolewinella</taxon>
    </lineage>
</organism>
<keyword evidence="3" id="KW-0378">Hydrolase</keyword>
<dbReference type="OrthoDB" id="9764377at2"/>
<evidence type="ECO:0000256" key="4">
    <source>
        <dbReference type="ARBA" id="ARBA00022837"/>
    </source>
</evidence>
<dbReference type="SUPFAM" id="SSF53649">
    <property type="entry name" value="Alkaline phosphatase-like"/>
    <property type="match status" value="1"/>
</dbReference>
<keyword evidence="8" id="KW-1185">Reference proteome</keyword>
<name>A0A4S4NI71_9BACT</name>
<dbReference type="EMBL" id="SRSF01000004">
    <property type="protein sequence ID" value="THH39389.1"/>
    <property type="molecule type" value="Genomic_DNA"/>
</dbReference>
<evidence type="ECO:0000256" key="5">
    <source>
        <dbReference type="SAM" id="SignalP"/>
    </source>
</evidence>
<keyword evidence="5" id="KW-0732">Signal</keyword>
<dbReference type="InterPro" id="IPR050738">
    <property type="entry name" value="Sulfatase"/>
</dbReference>
<dbReference type="Gene3D" id="3.40.720.10">
    <property type="entry name" value="Alkaline Phosphatase, subunit A"/>
    <property type="match status" value="1"/>
</dbReference>
<feature type="chain" id="PRO_5020734795" evidence="5">
    <location>
        <begin position="23"/>
        <end position="521"/>
    </location>
</feature>
<dbReference type="RefSeq" id="WP_136459522.1">
    <property type="nucleotide sequence ID" value="NZ_SRSF01000004.1"/>
</dbReference>
<dbReference type="InterPro" id="IPR024607">
    <property type="entry name" value="Sulfatase_CS"/>
</dbReference>
<dbReference type="Proteomes" id="UP000308528">
    <property type="component" value="Unassembled WGS sequence"/>
</dbReference>
<dbReference type="InterPro" id="IPR000917">
    <property type="entry name" value="Sulfatase_N"/>
</dbReference>
<protein>
    <submittedName>
        <fullName evidence="7">Arylsulfatase</fullName>
    </submittedName>
</protein>
<keyword evidence="4" id="KW-0106">Calcium</keyword>
<evidence type="ECO:0000256" key="3">
    <source>
        <dbReference type="ARBA" id="ARBA00022801"/>
    </source>
</evidence>
<dbReference type="InterPro" id="IPR017850">
    <property type="entry name" value="Alkaline_phosphatase_core_sf"/>
</dbReference>
<dbReference type="AlphaFoldDB" id="A0A4S4NI71"/>
<comment type="similarity">
    <text evidence="1">Belongs to the sulfatase family.</text>
</comment>
<dbReference type="PROSITE" id="PS00149">
    <property type="entry name" value="SULFATASE_2"/>
    <property type="match status" value="1"/>
</dbReference>
<evidence type="ECO:0000313" key="8">
    <source>
        <dbReference type="Proteomes" id="UP000308528"/>
    </source>
</evidence>
<dbReference type="PANTHER" id="PTHR42693">
    <property type="entry name" value="ARYLSULFATASE FAMILY MEMBER"/>
    <property type="match status" value="1"/>
</dbReference>
<dbReference type="Pfam" id="PF00884">
    <property type="entry name" value="Sulfatase"/>
    <property type="match status" value="1"/>
</dbReference>
<evidence type="ECO:0000256" key="1">
    <source>
        <dbReference type="ARBA" id="ARBA00008779"/>
    </source>
</evidence>
<evidence type="ECO:0000259" key="6">
    <source>
        <dbReference type="Pfam" id="PF00884"/>
    </source>
</evidence>
<feature type="domain" description="Sulfatase N-terminal" evidence="6">
    <location>
        <begin position="35"/>
        <end position="428"/>
    </location>
</feature>
<keyword evidence="2" id="KW-0479">Metal-binding</keyword>
<evidence type="ECO:0000313" key="7">
    <source>
        <dbReference type="EMBL" id="THH39389.1"/>
    </source>
</evidence>
<gene>
    <name evidence="7" type="ORF">E4021_11590</name>
</gene>
<reference evidence="7 8" key="1">
    <citation type="submission" date="2019-04" db="EMBL/GenBank/DDBJ databases">
        <title>Lewinella litorea sp. nov., isolated from a marine sand.</title>
        <authorList>
            <person name="Yoon J.-H."/>
        </authorList>
    </citation>
    <scope>NUCLEOTIDE SEQUENCE [LARGE SCALE GENOMIC DNA]</scope>
    <source>
        <strain evidence="7 8">HSMS-39</strain>
    </source>
</reference>
<dbReference type="CDD" id="cd16025">
    <property type="entry name" value="PAS_like"/>
    <property type="match status" value="1"/>
</dbReference>
<evidence type="ECO:0000256" key="2">
    <source>
        <dbReference type="ARBA" id="ARBA00022723"/>
    </source>
</evidence>
<proteinExistence type="inferred from homology"/>
<dbReference type="GO" id="GO:0046872">
    <property type="term" value="F:metal ion binding"/>
    <property type="evidence" value="ECO:0007669"/>
    <property type="project" value="UniProtKB-KW"/>
</dbReference>
<dbReference type="Gene3D" id="3.30.1120.10">
    <property type="match status" value="1"/>
</dbReference>
<dbReference type="GO" id="GO:0004065">
    <property type="term" value="F:arylsulfatase activity"/>
    <property type="evidence" value="ECO:0007669"/>
    <property type="project" value="TreeGrafter"/>
</dbReference>
<feature type="signal peptide" evidence="5">
    <location>
        <begin position="1"/>
        <end position="22"/>
    </location>
</feature>
<accession>A0A4S4NI71</accession>